<evidence type="ECO:0000313" key="1">
    <source>
        <dbReference type="EMBL" id="MTD13579.1"/>
    </source>
</evidence>
<comment type="caution">
    <text evidence="1">The sequence shown here is derived from an EMBL/GenBank/DDBJ whole genome shotgun (WGS) entry which is preliminary data.</text>
</comment>
<organism evidence="1 2">
    <name type="scientific">Nakamurella alba</name>
    <dbReference type="NCBI Taxonomy" id="2665158"/>
    <lineage>
        <taxon>Bacteria</taxon>
        <taxon>Bacillati</taxon>
        <taxon>Actinomycetota</taxon>
        <taxon>Actinomycetes</taxon>
        <taxon>Nakamurellales</taxon>
        <taxon>Nakamurellaceae</taxon>
        <taxon>Nakamurella</taxon>
    </lineage>
</organism>
<accession>A0A7K1FJG0</accession>
<gene>
    <name evidence="1" type="ORF">GIS00_06420</name>
</gene>
<protein>
    <submittedName>
        <fullName evidence="1">Uncharacterized protein</fullName>
    </submittedName>
</protein>
<evidence type="ECO:0000313" key="2">
    <source>
        <dbReference type="Proteomes" id="UP000460221"/>
    </source>
</evidence>
<name>A0A7K1FJG0_9ACTN</name>
<proteinExistence type="predicted"/>
<dbReference type="Proteomes" id="UP000460221">
    <property type="component" value="Unassembled WGS sequence"/>
</dbReference>
<sequence>MTTTHRHRALLGVALMALCSACGVDGSEAAPIEVCGTTFSQTSAVGSAAHGPFTEPETISQLPDGTLTLILTDDCSIGARVDFPIADAITTQVALATDGLQAGLVIYPRARKFPITIDRAPVGTVVITVDLPPTQRLRSTT</sequence>
<keyword evidence="2" id="KW-1185">Reference proteome</keyword>
<dbReference type="AlphaFoldDB" id="A0A7K1FJG0"/>
<dbReference type="EMBL" id="WLYK01000001">
    <property type="protein sequence ID" value="MTD13579.1"/>
    <property type="molecule type" value="Genomic_DNA"/>
</dbReference>
<reference evidence="1 2" key="1">
    <citation type="submission" date="2019-11" db="EMBL/GenBank/DDBJ databases">
        <authorList>
            <person name="Jiang L.-Q."/>
        </authorList>
    </citation>
    <scope>NUCLEOTIDE SEQUENCE [LARGE SCALE GENOMIC DNA]</scope>
    <source>
        <strain evidence="1 2">YIM 132087</strain>
    </source>
</reference>
<dbReference type="RefSeq" id="WP_154767404.1">
    <property type="nucleotide sequence ID" value="NZ_WLYK01000001.1"/>
</dbReference>